<evidence type="ECO:0000313" key="2">
    <source>
        <dbReference type="Proteomes" id="UP000516422"/>
    </source>
</evidence>
<name>A0A7H1PR62_9ACTN</name>
<evidence type="ECO:0000313" key="1">
    <source>
        <dbReference type="EMBL" id="QNT90542.1"/>
    </source>
</evidence>
<organism evidence="1 2">
    <name type="scientific">Streptomyces griseofuscus</name>
    <dbReference type="NCBI Taxonomy" id="146922"/>
    <lineage>
        <taxon>Bacteria</taxon>
        <taxon>Bacillati</taxon>
        <taxon>Actinomycetota</taxon>
        <taxon>Actinomycetes</taxon>
        <taxon>Kitasatosporales</taxon>
        <taxon>Streptomycetaceae</taxon>
        <taxon>Streptomyces</taxon>
    </lineage>
</organism>
<dbReference type="RefSeq" id="WP_037663790.1">
    <property type="nucleotide sequence ID" value="NZ_CP051006.1"/>
</dbReference>
<dbReference type="EMBL" id="CP051006">
    <property type="protein sequence ID" value="QNT90542.1"/>
    <property type="molecule type" value="Genomic_DNA"/>
</dbReference>
<dbReference type="KEGG" id="sgf:HEP81_00205"/>
<sequence length="73" mass="8162">MLGLVLWDIWAWTGAYAKLPDADHPHLAAARAELPLMAGGSFESAWVRPRFVAATRERSRRGFILGWNNRCGP</sequence>
<dbReference type="AlphaFoldDB" id="A0A7H1PR62"/>
<protein>
    <submittedName>
        <fullName evidence="1">Uncharacterized protein</fullName>
    </submittedName>
</protein>
<dbReference type="GeneID" id="91459871"/>
<gene>
    <name evidence="1" type="ORF">HEP81_00205</name>
</gene>
<reference evidence="1 2" key="1">
    <citation type="submission" date="2020-04" db="EMBL/GenBank/DDBJ databases">
        <title>Characterization and engineering of Streptomyces griseofuscus DSM40191 as a potential heterologous host for expression of BGCs.</title>
        <authorList>
            <person name="Gren T."/>
            <person name="Whitford C.M."/>
            <person name="Mohite O.S."/>
            <person name="Joergensen T.S."/>
            <person name="Nielsen J.B."/>
            <person name="Lee S.Y."/>
            <person name="Weber T."/>
        </authorList>
    </citation>
    <scope>NUCLEOTIDE SEQUENCE [LARGE SCALE GENOMIC DNA]</scope>
    <source>
        <strain evidence="1 2">DSM 40191</strain>
    </source>
</reference>
<accession>A0A7H1PR62</accession>
<proteinExistence type="predicted"/>
<dbReference type="Proteomes" id="UP000516422">
    <property type="component" value="Chromosome"/>
</dbReference>